<organism evidence="1">
    <name type="scientific">marine sediment metagenome</name>
    <dbReference type="NCBI Taxonomy" id="412755"/>
    <lineage>
        <taxon>unclassified sequences</taxon>
        <taxon>metagenomes</taxon>
        <taxon>ecological metagenomes</taxon>
    </lineage>
</organism>
<dbReference type="EMBL" id="LAZR01016842">
    <property type="protein sequence ID" value="KKM02778.1"/>
    <property type="molecule type" value="Genomic_DNA"/>
</dbReference>
<name>A0A0F9JV18_9ZZZZ</name>
<comment type="caution">
    <text evidence="1">The sequence shown here is derived from an EMBL/GenBank/DDBJ whole genome shotgun (WGS) entry which is preliminary data.</text>
</comment>
<dbReference type="AlphaFoldDB" id="A0A0F9JV18"/>
<sequence length="102" mass="11672">MNKKPKPRRNKRSKRAGNCQFDACCPLNPPKGVSNMKYCPEHQCKRKNANALNLVVEAELFETPREFRVHSVETAKEGTRIIIVNDTQHPFQDKPTLAAVER</sequence>
<gene>
    <name evidence="1" type="ORF">LCGC14_1781070</name>
</gene>
<protein>
    <submittedName>
        <fullName evidence="1">Uncharacterized protein</fullName>
    </submittedName>
</protein>
<feature type="non-terminal residue" evidence="1">
    <location>
        <position position="102"/>
    </location>
</feature>
<accession>A0A0F9JV18</accession>
<reference evidence="1" key="1">
    <citation type="journal article" date="2015" name="Nature">
        <title>Complex archaea that bridge the gap between prokaryotes and eukaryotes.</title>
        <authorList>
            <person name="Spang A."/>
            <person name="Saw J.H."/>
            <person name="Jorgensen S.L."/>
            <person name="Zaremba-Niedzwiedzka K."/>
            <person name="Martijn J."/>
            <person name="Lind A.E."/>
            <person name="van Eijk R."/>
            <person name="Schleper C."/>
            <person name="Guy L."/>
            <person name="Ettema T.J."/>
        </authorList>
    </citation>
    <scope>NUCLEOTIDE SEQUENCE</scope>
</reference>
<evidence type="ECO:0000313" key="1">
    <source>
        <dbReference type="EMBL" id="KKM02778.1"/>
    </source>
</evidence>
<proteinExistence type="predicted"/>